<keyword evidence="2" id="KW-0732">Signal</keyword>
<accession>A0A834NFU0</accession>
<comment type="subcellular location">
    <subcellularLocation>
        <location evidence="1">Nucleus</location>
    </subcellularLocation>
</comment>
<feature type="chain" id="PRO_5032561530" description="SANT domain-containing protein" evidence="2">
    <location>
        <begin position="17"/>
        <end position="225"/>
    </location>
</feature>
<organism evidence="4 5">
    <name type="scientific">Vespula vulgaris</name>
    <name type="common">Yellow jacket</name>
    <name type="synonym">Wasp</name>
    <dbReference type="NCBI Taxonomy" id="7454"/>
    <lineage>
        <taxon>Eukaryota</taxon>
        <taxon>Metazoa</taxon>
        <taxon>Ecdysozoa</taxon>
        <taxon>Arthropoda</taxon>
        <taxon>Hexapoda</taxon>
        <taxon>Insecta</taxon>
        <taxon>Pterygota</taxon>
        <taxon>Neoptera</taxon>
        <taxon>Endopterygota</taxon>
        <taxon>Hymenoptera</taxon>
        <taxon>Apocrita</taxon>
        <taxon>Aculeata</taxon>
        <taxon>Vespoidea</taxon>
        <taxon>Vespidae</taxon>
        <taxon>Vespinae</taxon>
        <taxon>Vespula</taxon>
    </lineage>
</organism>
<evidence type="ECO:0000313" key="4">
    <source>
        <dbReference type="EMBL" id="KAF7407747.1"/>
    </source>
</evidence>
<sequence length="225" mass="26440">MLILIFSTLSFEEVLQFAYYSITPDYKQIIICGIFCLIFKMTDTVNENAGCSSSFEKKWTRSEKLLLLKGLKLYSHKNIPSISTLIPNRSQENIEAMINELKIRSKTAKKDKQPLINDWLQSESFKNKNTLIRQALLFICLFEKHSTSTDRIYDYREIYRFLYKLTCGYEIPKLSEQNQEIFYEALSEVIQKITDTHHQDVILYLEKVLNQNKNVKTYSGKKTSK</sequence>
<comment type="caution">
    <text evidence="4">The sequence shown here is derived from an EMBL/GenBank/DDBJ whole genome shotgun (WGS) entry which is preliminary data.</text>
</comment>
<evidence type="ECO:0000259" key="3">
    <source>
        <dbReference type="PROSITE" id="PS51293"/>
    </source>
</evidence>
<dbReference type="PROSITE" id="PS51293">
    <property type="entry name" value="SANT"/>
    <property type="match status" value="1"/>
</dbReference>
<dbReference type="EMBL" id="JACSEA010000002">
    <property type="protein sequence ID" value="KAF7407747.1"/>
    <property type="molecule type" value="Genomic_DNA"/>
</dbReference>
<dbReference type="InterPro" id="IPR001005">
    <property type="entry name" value="SANT/Myb"/>
</dbReference>
<evidence type="ECO:0000313" key="5">
    <source>
        <dbReference type="Proteomes" id="UP000614350"/>
    </source>
</evidence>
<dbReference type="AlphaFoldDB" id="A0A834NFU0"/>
<dbReference type="GO" id="GO:0005634">
    <property type="term" value="C:nucleus"/>
    <property type="evidence" value="ECO:0007669"/>
    <property type="project" value="UniProtKB-SubCell"/>
</dbReference>
<keyword evidence="5" id="KW-1185">Reference proteome</keyword>
<dbReference type="InterPro" id="IPR017884">
    <property type="entry name" value="SANT_dom"/>
</dbReference>
<feature type="domain" description="SANT" evidence="3">
    <location>
        <begin position="54"/>
        <end position="106"/>
    </location>
</feature>
<gene>
    <name evidence="4" type="ORF">HZH66_002284</name>
</gene>
<dbReference type="Proteomes" id="UP000614350">
    <property type="component" value="Unassembled WGS sequence"/>
</dbReference>
<dbReference type="InterPro" id="IPR009057">
    <property type="entry name" value="Homeodomain-like_sf"/>
</dbReference>
<dbReference type="SUPFAM" id="SSF46689">
    <property type="entry name" value="Homeodomain-like"/>
    <property type="match status" value="1"/>
</dbReference>
<name>A0A834NFU0_VESVU</name>
<reference evidence="4" key="1">
    <citation type="journal article" date="2020" name="G3 (Bethesda)">
        <title>High-Quality Assemblies for Three Invasive Social Wasps from the &lt;i&gt;Vespula&lt;/i&gt; Genus.</title>
        <authorList>
            <person name="Harrop T.W.R."/>
            <person name="Guhlin J."/>
            <person name="McLaughlin G.M."/>
            <person name="Permina E."/>
            <person name="Stockwell P."/>
            <person name="Gilligan J."/>
            <person name="Le Lec M.F."/>
            <person name="Gruber M.A.M."/>
            <person name="Quinn O."/>
            <person name="Lovegrove M."/>
            <person name="Duncan E.J."/>
            <person name="Remnant E.J."/>
            <person name="Van Eeckhoven J."/>
            <person name="Graham B."/>
            <person name="Knapp R.A."/>
            <person name="Langford K.W."/>
            <person name="Kronenberg Z."/>
            <person name="Press M.O."/>
            <person name="Eacker S.M."/>
            <person name="Wilson-Rankin E.E."/>
            <person name="Purcell J."/>
            <person name="Lester P.J."/>
            <person name="Dearden P.K."/>
        </authorList>
    </citation>
    <scope>NUCLEOTIDE SEQUENCE</scope>
    <source>
        <strain evidence="4">Marl-1</strain>
    </source>
</reference>
<evidence type="ECO:0000256" key="1">
    <source>
        <dbReference type="ARBA" id="ARBA00004123"/>
    </source>
</evidence>
<proteinExistence type="predicted"/>
<dbReference type="SMART" id="SM00717">
    <property type="entry name" value="SANT"/>
    <property type="match status" value="1"/>
</dbReference>
<evidence type="ECO:0000256" key="2">
    <source>
        <dbReference type="SAM" id="SignalP"/>
    </source>
</evidence>
<feature type="signal peptide" evidence="2">
    <location>
        <begin position="1"/>
        <end position="16"/>
    </location>
</feature>
<protein>
    <recommendedName>
        <fullName evidence="3">SANT domain-containing protein</fullName>
    </recommendedName>
</protein>